<dbReference type="CDD" id="cd05236">
    <property type="entry name" value="FAR-N_SDR_e"/>
    <property type="match status" value="1"/>
</dbReference>
<sequence>MTELDNKKENFDKILIKDFFASSVIFITGVTGFLGKTLLEKLLRSCPTIPLIYILIRAKKGVTLNERYKNLIENPVFDRVRCECPSSFKNIIPLEGDISAPQLGLSKQHCAMLIKKVNVIFHVAATVRFDEPLKIAINLNTRGTQELIRLACKMINLTSFVHVSTAYSNADKTEINEIIYKTAVKPEIVMDMCENLNDEMLEIIEQLFLKKHPNTYTLSKRMAENIIMQNEINLPIAIVRPSIICAAYQEPFPGWIDNISGITGIMLEISRGTIRSIICNDKFIVDVVPVDFVVDTLITAAWHTAMQHNKNIKVYNCVSSTINPITWKNFGELTRKYAIKLPTVYAMWYPGFTFRTNRFIHNVVSIIFHFLPAFIADLILNLRGKRSIMVKIMRRTERSANTGEFFAINEWRFQGENMRRLINAVETTDGESKNFNVDITTLNWDLYVKRCILGIRQYILNDDLDTLTKARNRMSKYVKNLN</sequence>
<evidence type="ECO:0000256" key="7">
    <source>
        <dbReference type="ARBA" id="ARBA00023098"/>
    </source>
</evidence>
<comment type="similarity">
    <text evidence="2 10">Belongs to the fatty acyl-CoA reductase family.</text>
</comment>
<dbReference type="InterPro" id="IPR026055">
    <property type="entry name" value="FAR"/>
</dbReference>
<keyword evidence="6 10" id="KW-1133">Transmembrane helix</keyword>
<evidence type="ECO:0000256" key="3">
    <source>
        <dbReference type="ARBA" id="ARBA00022516"/>
    </source>
</evidence>
<comment type="catalytic activity">
    <reaction evidence="9 10">
        <text>a long-chain fatty acyl-CoA + 2 NADPH + 2 H(+) = a long-chain primary fatty alcohol + 2 NADP(+) + CoA</text>
        <dbReference type="Rhea" id="RHEA:52716"/>
        <dbReference type="ChEBI" id="CHEBI:15378"/>
        <dbReference type="ChEBI" id="CHEBI:57287"/>
        <dbReference type="ChEBI" id="CHEBI:57783"/>
        <dbReference type="ChEBI" id="CHEBI:58349"/>
        <dbReference type="ChEBI" id="CHEBI:77396"/>
        <dbReference type="ChEBI" id="CHEBI:83139"/>
        <dbReference type="EC" id="1.2.1.84"/>
    </reaction>
</comment>
<feature type="domain" description="Thioester reductase (TE)" evidence="12">
    <location>
        <begin position="27"/>
        <end position="296"/>
    </location>
</feature>
<keyword evidence="10" id="KW-0560">Oxidoreductase</keyword>
<evidence type="ECO:0000256" key="10">
    <source>
        <dbReference type="RuleBase" id="RU363097"/>
    </source>
</evidence>
<dbReference type="AlphaFoldDB" id="A0AA39KWI4"/>
<dbReference type="PANTHER" id="PTHR11011:SF107">
    <property type="entry name" value="FATTY ACYL-COA REDUCTASE"/>
    <property type="match status" value="1"/>
</dbReference>
<comment type="caution">
    <text evidence="13">The sequence shown here is derived from an EMBL/GenBank/DDBJ whole genome shotgun (WGS) entry which is preliminary data.</text>
</comment>
<dbReference type="SUPFAM" id="SSF51735">
    <property type="entry name" value="NAD(P)-binding Rossmann-fold domains"/>
    <property type="match status" value="1"/>
</dbReference>
<evidence type="ECO:0000256" key="4">
    <source>
        <dbReference type="ARBA" id="ARBA00022692"/>
    </source>
</evidence>
<dbReference type="CDD" id="cd09071">
    <property type="entry name" value="FAR_C"/>
    <property type="match status" value="1"/>
</dbReference>
<feature type="domain" description="Fatty acyl-CoA reductase C-terminal" evidence="11">
    <location>
        <begin position="368"/>
        <end position="462"/>
    </location>
</feature>
<evidence type="ECO:0000256" key="5">
    <source>
        <dbReference type="ARBA" id="ARBA00022857"/>
    </source>
</evidence>
<evidence type="ECO:0000256" key="1">
    <source>
        <dbReference type="ARBA" id="ARBA00004141"/>
    </source>
</evidence>
<organism evidence="13 14">
    <name type="scientific">Microctonus aethiopoides</name>
    <dbReference type="NCBI Taxonomy" id="144406"/>
    <lineage>
        <taxon>Eukaryota</taxon>
        <taxon>Metazoa</taxon>
        <taxon>Ecdysozoa</taxon>
        <taxon>Arthropoda</taxon>
        <taxon>Hexapoda</taxon>
        <taxon>Insecta</taxon>
        <taxon>Pterygota</taxon>
        <taxon>Neoptera</taxon>
        <taxon>Endopterygota</taxon>
        <taxon>Hymenoptera</taxon>
        <taxon>Apocrita</taxon>
        <taxon>Ichneumonoidea</taxon>
        <taxon>Braconidae</taxon>
        <taxon>Euphorinae</taxon>
        <taxon>Microctonus</taxon>
    </lineage>
</organism>
<dbReference type="GO" id="GO:0035336">
    <property type="term" value="P:long-chain fatty-acyl-CoA metabolic process"/>
    <property type="evidence" value="ECO:0007669"/>
    <property type="project" value="TreeGrafter"/>
</dbReference>
<feature type="transmembrane region" description="Helical" evidence="10">
    <location>
        <begin position="20"/>
        <end position="39"/>
    </location>
</feature>
<dbReference type="FunFam" id="3.40.50.720:FF:000143">
    <property type="entry name" value="Fatty acyl-CoA reductase"/>
    <property type="match status" value="1"/>
</dbReference>
<dbReference type="Pfam" id="PF03015">
    <property type="entry name" value="Sterile"/>
    <property type="match status" value="1"/>
</dbReference>
<feature type="transmembrane region" description="Helical" evidence="10">
    <location>
        <begin position="359"/>
        <end position="380"/>
    </location>
</feature>
<evidence type="ECO:0000256" key="2">
    <source>
        <dbReference type="ARBA" id="ARBA00005928"/>
    </source>
</evidence>
<dbReference type="InterPro" id="IPR013120">
    <property type="entry name" value="FAR_NAD-bd"/>
</dbReference>
<accession>A0AA39KWI4</accession>
<dbReference type="GO" id="GO:0005777">
    <property type="term" value="C:peroxisome"/>
    <property type="evidence" value="ECO:0007669"/>
    <property type="project" value="TreeGrafter"/>
</dbReference>
<protein>
    <recommendedName>
        <fullName evidence="10">Fatty acyl-CoA reductase</fullName>
        <ecNumber evidence="10">1.2.1.84</ecNumber>
    </recommendedName>
</protein>
<dbReference type="EMBL" id="JAQQBS010000001">
    <property type="protein sequence ID" value="KAK0176558.1"/>
    <property type="molecule type" value="Genomic_DNA"/>
</dbReference>
<dbReference type="GO" id="GO:0016020">
    <property type="term" value="C:membrane"/>
    <property type="evidence" value="ECO:0007669"/>
    <property type="project" value="UniProtKB-SubCell"/>
</dbReference>
<evidence type="ECO:0000256" key="6">
    <source>
        <dbReference type="ARBA" id="ARBA00022989"/>
    </source>
</evidence>
<evidence type="ECO:0000313" key="13">
    <source>
        <dbReference type="EMBL" id="KAK0176558.1"/>
    </source>
</evidence>
<evidence type="ECO:0000259" key="12">
    <source>
        <dbReference type="Pfam" id="PF07993"/>
    </source>
</evidence>
<dbReference type="Proteomes" id="UP001168990">
    <property type="component" value="Unassembled WGS sequence"/>
</dbReference>
<proteinExistence type="inferred from homology"/>
<dbReference type="InterPro" id="IPR036291">
    <property type="entry name" value="NAD(P)-bd_dom_sf"/>
</dbReference>
<gene>
    <name evidence="13" type="ORF">PV328_000679</name>
</gene>
<dbReference type="PANTHER" id="PTHR11011">
    <property type="entry name" value="MALE STERILITY PROTEIN 2-RELATED"/>
    <property type="match status" value="1"/>
</dbReference>
<reference evidence="13" key="1">
    <citation type="journal article" date="2023" name="bioRxiv">
        <title>Scaffold-level genome assemblies of two parasitoid biocontrol wasps reveal the parthenogenesis mechanism and an associated novel virus.</title>
        <authorList>
            <person name="Inwood S."/>
            <person name="Skelly J."/>
            <person name="Guhlin J."/>
            <person name="Harrop T."/>
            <person name="Goldson S."/>
            <person name="Dearden P."/>
        </authorList>
    </citation>
    <scope>NUCLEOTIDE SEQUENCE</scope>
    <source>
        <strain evidence="13">Irish</strain>
        <tissue evidence="13">Whole body</tissue>
    </source>
</reference>
<keyword evidence="5 10" id="KW-0521">NADP</keyword>
<dbReference type="InterPro" id="IPR033640">
    <property type="entry name" value="FAR_C"/>
</dbReference>
<evidence type="ECO:0000256" key="9">
    <source>
        <dbReference type="ARBA" id="ARBA00052530"/>
    </source>
</evidence>
<keyword evidence="8 10" id="KW-0472">Membrane</keyword>
<name>A0AA39KWI4_9HYME</name>
<keyword evidence="14" id="KW-1185">Reference proteome</keyword>
<evidence type="ECO:0000256" key="8">
    <source>
        <dbReference type="ARBA" id="ARBA00023136"/>
    </source>
</evidence>
<reference evidence="13" key="2">
    <citation type="submission" date="2023-03" db="EMBL/GenBank/DDBJ databases">
        <authorList>
            <person name="Inwood S.N."/>
            <person name="Skelly J.G."/>
            <person name="Guhlin J."/>
            <person name="Harrop T.W.R."/>
            <person name="Goldson S.G."/>
            <person name="Dearden P.K."/>
        </authorList>
    </citation>
    <scope>NUCLEOTIDE SEQUENCE</scope>
    <source>
        <strain evidence="13">Irish</strain>
        <tissue evidence="13">Whole body</tissue>
    </source>
</reference>
<keyword evidence="3 10" id="KW-0444">Lipid biosynthesis</keyword>
<keyword evidence="7 10" id="KW-0443">Lipid metabolism</keyword>
<dbReference type="Pfam" id="PF07993">
    <property type="entry name" value="NAD_binding_4"/>
    <property type="match status" value="1"/>
</dbReference>
<evidence type="ECO:0000313" key="14">
    <source>
        <dbReference type="Proteomes" id="UP001168990"/>
    </source>
</evidence>
<dbReference type="GO" id="GO:0080019">
    <property type="term" value="F:alcohol-forming very long-chain fatty acyl-CoA reductase activity"/>
    <property type="evidence" value="ECO:0007669"/>
    <property type="project" value="InterPro"/>
</dbReference>
<dbReference type="EC" id="1.2.1.84" evidence="10"/>
<keyword evidence="4 10" id="KW-0812">Transmembrane</keyword>
<comment type="subcellular location">
    <subcellularLocation>
        <location evidence="1">Membrane</location>
        <topology evidence="1">Multi-pass membrane protein</topology>
    </subcellularLocation>
</comment>
<evidence type="ECO:0000259" key="11">
    <source>
        <dbReference type="Pfam" id="PF03015"/>
    </source>
</evidence>
<comment type="function">
    <text evidence="10">Catalyzes the reduction of fatty acyl-CoA to fatty alcohols.</text>
</comment>
<dbReference type="Gene3D" id="3.40.50.720">
    <property type="entry name" value="NAD(P)-binding Rossmann-like Domain"/>
    <property type="match status" value="1"/>
</dbReference>
<dbReference type="GO" id="GO:0102965">
    <property type="term" value="F:alcohol-forming long-chain fatty acyl-CoA reductase activity"/>
    <property type="evidence" value="ECO:0007669"/>
    <property type="project" value="UniProtKB-EC"/>
</dbReference>